<feature type="signal peptide" evidence="1">
    <location>
        <begin position="1"/>
        <end position="17"/>
    </location>
</feature>
<protein>
    <recommendedName>
        <fullName evidence="4">Cuticle protein</fullName>
    </recommendedName>
</protein>
<keyword evidence="3" id="KW-1185">Reference proteome</keyword>
<accession>A0ABD1DER4</accession>
<evidence type="ECO:0000256" key="1">
    <source>
        <dbReference type="SAM" id="SignalP"/>
    </source>
</evidence>
<organism evidence="2 3">
    <name type="scientific">Culex pipiens pipiens</name>
    <name type="common">Northern house mosquito</name>
    <dbReference type="NCBI Taxonomy" id="38569"/>
    <lineage>
        <taxon>Eukaryota</taxon>
        <taxon>Metazoa</taxon>
        <taxon>Ecdysozoa</taxon>
        <taxon>Arthropoda</taxon>
        <taxon>Hexapoda</taxon>
        <taxon>Insecta</taxon>
        <taxon>Pterygota</taxon>
        <taxon>Neoptera</taxon>
        <taxon>Endopterygota</taxon>
        <taxon>Diptera</taxon>
        <taxon>Nematocera</taxon>
        <taxon>Culicoidea</taxon>
        <taxon>Culicidae</taxon>
        <taxon>Culicinae</taxon>
        <taxon>Culicini</taxon>
        <taxon>Culex</taxon>
        <taxon>Culex</taxon>
    </lineage>
</organism>
<evidence type="ECO:0000313" key="3">
    <source>
        <dbReference type="Proteomes" id="UP001562425"/>
    </source>
</evidence>
<reference evidence="2 3" key="1">
    <citation type="submission" date="2024-05" db="EMBL/GenBank/DDBJ databases">
        <title>Culex pipiens pipiens assembly and annotation.</title>
        <authorList>
            <person name="Alout H."/>
            <person name="Durand T."/>
        </authorList>
    </citation>
    <scope>NUCLEOTIDE SEQUENCE [LARGE SCALE GENOMIC DNA]</scope>
    <source>
        <strain evidence="2">HA-2024</strain>
        <tissue evidence="2">Whole body</tissue>
    </source>
</reference>
<dbReference type="AlphaFoldDB" id="A0ABD1DER4"/>
<keyword evidence="1" id="KW-0732">Signal</keyword>
<dbReference type="EMBL" id="JBEHCU010006032">
    <property type="protein sequence ID" value="KAL1398086.1"/>
    <property type="molecule type" value="Genomic_DNA"/>
</dbReference>
<proteinExistence type="predicted"/>
<comment type="caution">
    <text evidence="2">The sequence shown here is derived from an EMBL/GenBank/DDBJ whole genome shotgun (WGS) entry which is preliminary data.</text>
</comment>
<feature type="chain" id="PRO_5044802018" description="Cuticle protein" evidence="1">
    <location>
        <begin position="18"/>
        <end position="95"/>
    </location>
</feature>
<dbReference type="Proteomes" id="UP001562425">
    <property type="component" value="Unassembled WGS sequence"/>
</dbReference>
<name>A0ABD1DER4_CULPP</name>
<sequence>MFKIVFVFAIVATVVLAEPKAEPKADPKPTVFAYSAPAVVAPVAAEVPVATVYETSFHGNLAPVAAYSAPVLTAPLAYSYSYYDPLVAAPILLRK</sequence>
<evidence type="ECO:0008006" key="4">
    <source>
        <dbReference type="Google" id="ProtNLM"/>
    </source>
</evidence>
<evidence type="ECO:0000313" key="2">
    <source>
        <dbReference type="EMBL" id="KAL1398086.1"/>
    </source>
</evidence>
<gene>
    <name evidence="2" type="ORF">pipiens_002431</name>
</gene>